<evidence type="ECO:0000313" key="2">
    <source>
        <dbReference type="EMBL" id="RNM03027.1"/>
    </source>
</evidence>
<organism evidence="2 3">
    <name type="scientific">Ralstonia pseudosolanacearum</name>
    <dbReference type="NCBI Taxonomy" id="1310165"/>
    <lineage>
        <taxon>Bacteria</taxon>
        <taxon>Pseudomonadati</taxon>
        <taxon>Pseudomonadota</taxon>
        <taxon>Betaproteobacteria</taxon>
        <taxon>Burkholderiales</taxon>
        <taxon>Burkholderiaceae</taxon>
        <taxon>Ralstonia</taxon>
        <taxon>Ralstonia solanacearum species complex</taxon>
    </lineage>
</organism>
<dbReference type="AlphaFoldDB" id="A0A454TLN5"/>
<dbReference type="EMBL" id="RJTL01000038">
    <property type="protein sequence ID" value="RNM03027.1"/>
    <property type="molecule type" value="Genomic_DNA"/>
</dbReference>
<sequence>MKKQLAKFAAIVASQGRYSVLHACVLATVCTVLLMLATASELGPLGPLIVAAAFYLAFAAMSVEVALGLFALTRMAAQRLQRHLD</sequence>
<gene>
    <name evidence="2" type="ORF">EGA29_19845</name>
</gene>
<name>A0A454TLN5_9RALS</name>
<proteinExistence type="predicted"/>
<keyword evidence="1" id="KW-1133">Transmembrane helix</keyword>
<feature type="transmembrane region" description="Helical" evidence="1">
    <location>
        <begin position="45"/>
        <end position="72"/>
    </location>
</feature>
<dbReference type="RefSeq" id="WP_123203744.1">
    <property type="nucleotide sequence ID" value="NZ_RJTL01000038.1"/>
</dbReference>
<evidence type="ECO:0000256" key="1">
    <source>
        <dbReference type="SAM" id="Phobius"/>
    </source>
</evidence>
<keyword evidence="1" id="KW-0812">Transmembrane</keyword>
<evidence type="ECO:0008006" key="4">
    <source>
        <dbReference type="Google" id="ProtNLM"/>
    </source>
</evidence>
<keyword evidence="1" id="KW-0472">Membrane</keyword>
<accession>A0A454TLN5</accession>
<dbReference type="Proteomes" id="UP000271222">
    <property type="component" value="Unassembled WGS sequence"/>
</dbReference>
<reference evidence="2 3" key="1">
    <citation type="submission" date="2018-10" db="EMBL/GenBank/DDBJ databases">
        <title>Draft Genome Sequence of Ralstonia pseudosolanacearum (R. solanacearum phylotype I) Strain Tg03 Isolated from Luffa cylindrica in China.</title>
        <authorList>
            <person name="Yuan G.-Q."/>
            <person name="Li Q.-Q."/>
            <person name="Zhang Y.-W."/>
        </authorList>
    </citation>
    <scope>NUCLEOTIDE SEQUENCE [LARGE SCALE GENOMIC DNA]</scope>
    <source>
        <strain evidence="2 3">Tg03</strain>
    </source>
</reference>
<comment type="caution">
    <text evidence="2">The sequence shown here is derived from an EMBL/GenBank/DDBJ whole genome shotgun (WGS) entry which is preliminary data.</text>
</comment>
<dbReference type="OrthoDB" id="9008439at2"/>
<feature type="transmembrane region" description="Helical" evidence="1">
    <location>
        <begin position="20"/>
        <end position="39"/>
    </location>
</feature>
<protein>
    <recommendedName>
        <fullName evidence="4">DUF2721 domain-containing protein</fullName>
    </recommendedName>
</protein>
<evidence type="ECO:0000313" key="3">
    <source>
        <dbReference type="Proteomes" id="UP000271222"/>
    </source>
</evidence>